<evidence type="ECO:0000256" key="2">
    <source>
        <dbReference type="ARBA" id="ARBA00004202"/>
    </source>
</evidence>
<evidence type="ECO:0000256" key="1">
    <source>
        <dbReference type="ARBA" id="ARBA00003543"/>
    </source>
</evidence>
<keyword evidence="16" id="KW-0175">Coiled coil</keyword>
<evidence type="ECO:0000256" key="4">
    <source>
        <dbReference type="ARBA" id="ARBA00014480"/>
    </source>
</evidence>
<proteinExistence type="inferred from homology"/>
<protein>
    <recommendedName>
        <fullName evidence="4 14">ATP synthase epsilon chain</fullName>
    </recommendedName>
    <alternativeName>
        <fullName evidence="13 14">ATP synthase F1 sector epsilon subunit</fullName>
    </alternativeName>
    <alternativeName>
        <fullName evidence="12 14">F-ATPase epsilon subunit</fullName>
    </alternativeName>
</protein>
<dbReference type="GO" id="GO:0005524">
    <property type="term" value="F:ATP binding"/>
    <property type="evidence" value="ECO:0007669"/>
    <property type="project" value="UniProtKB-UniRule"/>
</dbReference>
<dbReference type="Pfam" id="PF02823">
    <property type="entry name" value="ATP-synt_DE_N"/>
    <property type="match status" value="1"/>
</dbReference>
<sequence>MSTFLVEIVTPERKVYQETANMVSVTGVDGELGIMPNHIPLVTPLRIAPVTIKRDGKVDIIAVNGGFIEVRKDKIVILAESAELAKDINIERAEAAKQRAQQRLAAKQDEVDFRRAEMAMQRAMNRLNVRQKI</sequence>
<comment type="subcellular location">
    <subcellularLocation>
        <location evidence="2 14">Cell membrane</location>
        <topology evidence="2 14">Peripheral membrane protein</topology>
    </subcellularLocation>
</comment>
<dbReference type="InterPro" id="IPR036794">
    <property type="entry name" value="ATP_F1_dsu/esu_C_sf"/>
</dbReference>
<reference evidence="19 20" key="1">
    <citation type="submission" date="2018-08" db="EMBL/GenBank/DDBJ databases">
        <title>Paenibacillus sp. M4BSY-1, whole genome shotgun sequence.</title>
        <authorList>
            <person name="Tuo L."/>
        </authorList>
    </citation>
    <scope>NUCLEOTIDE SEQUENCE [LARGE SCALE GENOMIC DNA]</scope>
    <source>
        <strain evidence="19 20">M4BSY-1</strain>
    </source>
</reference>
<dbReference type="NCBIfam" id="NF009980">
    <property type="entry name" value="PRK13446.1"/>
    <property type="match status" value="1"/>
</dbReference>
<keyword evidence="7 14" id="KW-0375">Hydrogen ion transport</keyword>
<gene>
    <name evidence="14" type="primary">atpC</name>
    <name evidence="19" type="ORF">DX130_23725</name>
</gene>
<evidence type="ECO:0000256" key="15">
    <source>
        <dbReference type="RuleBase" id="RU003656"/>
    </source>
</evidence>
<keyword evidence="5 14" id="KW-0813">Transport</keyword>
<keyword evidence="11 14" id="KW-0066">ATP synthesis</keyword>
<evidence type="ECO:0000256" key="10">
    <source>
        <dbReference type="ARBA" id="ARBA00023196"/>
    </source>
</evidence>
<dbReference type="Pfam" id="PF00401">
    <property type="entry name" value="ATP-synt_DE"/>
    <property type="match status" value="1"/>
</dbReference>
<keyword evidence="8 14" id="KW-0406">Ion transport</keyword>
<evidence type="ECO:0000313" key="20">
    <source>
        <dbReference type="Proteomes" id="UP000261905"/>
    </source>
</evidence>
<dbReference type="InterPro" id="IPR036771">
    <property type="entry name" value="ATPsynth_dsu/esu_N"/>
</dbReference>
<dbReference type="Proteomes" id="UP000261905">
    <property type="component" value="Unassembled WGS sequence"/>
</dbReference>
<dbReference type="AlphaFoldDB" id="A0A371P1T4"/>
<dbReference type="InterPro" id="IPR020546">
    <property type="entry name" value="ATP_synth_F1_dsu/esu_N"/>
</dbReference>
<evidence type="ECO:0000256" key="3">
    <source>
        <dbReference type="ARBA" id="ARBA00005712"/>
    </source>
</evidence>
<evidence type="ECO:0000256" key="7">
    <source>
        <dbReference type="ARBA" id="ARBA00022781"/>
    </source>
</evidence>
<feature type="domain" description="ATP synthase epsilon subunit C-terminal" evidence="17">
    <location>
        <begin position="86"/>
        <end position="129"/>
    </location>
</feature>
<name>A0A371P1T4_9BACL</name>
<evidence type="ECO:0000313" key="19">
    <source>
        <dbReference type="EMBL" id="REK69520.1"/>
    </source>
</evidence>
<evidence type="ECO:0000256" key="14">
    <source>
        <dbReference type="HAMAP-Rule" id="MF_00530"/>
    </source>
</evidence>
<keyword evidence="6 14" id="KW-1003">Cell membrane</keyword>
<evidence type="ECO:0000256" key="13">
    <source>
        <dbReference type="ARBA" id="ARBA00031795"/>
    </source>
</evidence>
<evidence type="ECO:0000256" key="6">
    <source>
        <dbReference type="ARBA" id="ARBA00022475"/>
    </source>
</evidence>
<dbReference type="EMBL" id="QUBQ01000007">
    <property type="protein sequence ID" value="REK69520.1"/>
    <property type="molecule type" value="Genomic_DNA"/>
</dbReference>
<dbReference type="GO" id="GO:0046933">
    <property type="term" value="F:proton-transporting ATP synthase activity, rotational mechanism"/>
    <property type="evidence" value="ECO:0007669"/>
    <property type="project" value="UniProtKB-UniRule"/>
</dbReference>
<keyword evidence="10 14" id="KW-0139">CF(1)</keyword>
<dbReference type="GO" id="GO:0005886">
    <property type="term" value="C:plasma membrane"/>
    <property type="evidence" value="ECO:0007669"/>
    <property type="project" value="UniProtKB-SubCell"/>
</dbReference>
<comment type="caution">
    <text evidence="19">The sequence shown here is derived from an EMBL/GenBank/DDBJ whole genome shotgun (WGS) entry which is preliminary data.</text>
</comment>
<dbReference type="FunFam" id="1.20.5.440:FF:000001">
    <property type="entry name" value="ATP synthase epsilon chain"/>
    <property type="match status" value="1"/>
</dbReference>
<accession>A0A371P1T4</accession>
<dbReference type="PANTHER" id="PTHR13822:SF10">
    <property type="entry name" value="ATP SYNTHASE EPSILON CHAIN, CHLOROPLASTIC"/>
    <property type="match status" value="1"/>
</dbReference>
<evidence type="ECO:0000256" key="5">
    <source>
        <dbReference type="ARBA" id="ARBA00022448"/>
    </source>
</evidence>
<dbReference type="NCBIfam" id="TIGR01216">
    <property type="entry name" value="ATP_synt_epsi"/>
    <property type="match status" value="1"/>
</dbReference>
<dbReference type="NCBIfam" id="NF001846">
    <property type="entry name" value="PRK00571.1-3"/>
    <property type="match status" value="1"/>
</dbReference>
<evidence type="ECO:0000256" key="16">
    <source>
        <dbReference type="SAM" id="Coils"/>
    </source>
</evidence>
<evidence type="ECO:0000259" key="17">
    <source>
        <dbReference type="Pfam" id="PF00401"/>
    </source>
</evidence>
<keyword evidence="20" id="KW-1185">Reference proteome</keyword>
<feature type="domain" description="ATP synthase F1 complex delta/epsilon subunit N-terminal" evidence="18">
    <location>
        <begin position="6"/>
        <end position="82"/>
    </location>
</feature>
<dbReference type="HAMAP" id="MF_00530">
    <property type="entry name" value="ATP_synth_epsil_bac"/>
    <property type="match status" value="1"/>
</dbReference>
<keyword evidence="9 14" id="KW-0472">Membrane</keyword>
<dbReference type="CDD" id="cd12152">
    <property type="entry name" value="F1-ATPase_delta"/>
    <property type="match status" value="1"/>
</dbReference>
<dbReference type="RefSeq" id="WP_116049614.1">
    <property type="nucleotide sequence ID" value="NZ_QUBQ01000007.1"/>
</dbReference>
<evidence type="ECO:0000256" key="8">
    <source>
        <dbReference type="ARBA" id="ARBA00023065"/>
    </source>
</evidence>
<dbReference type="SUPFAM" id="SSF51344">
    <property type="entry name" value="Epsilon subunit of F1F0-ATP synthase N-terminal domain"/>
    <property type="match status" value="1"/>
</dbReference>
<dbReference type="Gene3D" id="1.20.5.440">
    <property type="entry name" value="ATP synthase delta/epsilon subunit, C-terminal domain"/>
    <property type="match status" value="1"/>
</dbReference>
<evidence type="ECO:0000256" key="9">
    <source>
        <dbReference type="ARBA" id="ARBA00023136"/>
    </source>
</evidence>
<evidence type="ECO:0000259" key="18">
    <source>
        <dbReference type="Pfam" id="PF02823"/>
    </source>
</evidence>
<evidence type="ECO:0000256" key="12">
    <source>
        <dbReference type="ARBA" id="ARBA00030215"/>
    </source>
</evidence>
<dbReference type="GO" id="GO:0045259">
    <property type="term" value="C:proton-transporting ATP synthase complex"/>
    <property type="evidence" value="ECO:0007669"/>
    <property type="project" value="UniProtKB-KW"/>
</dbReference>
<dbReference type="OrthoDB" id="9804110at2"/>
<comment type="function">
    <text evidence="1 14">Produces ATP from ADP in the presence of a proton gradient across the membrane.</text>
</comment>
<evidence type="ECO:0000256" key="11">
    <source>
        <dbReference type="ARBA" id="ARBA00023310"/>
    </source>
</evidence>
<comment type="subunit">
    <text evidence="14 15">F-type ATPases have 2 components, CF(1) - the catalytic core - and CF(0) - the membrane proton channel. CF(1) has five subunits: alpha(3), beta(3), gamma(1), delta(1), epsilon(1). CF(0) has three main subunits: a, b and c.</text>
</comment>
<dbReference type="Gene3D" id="2.60.15.10">
    <property type="entry name" value="F0F1 ATP synthase delta/epsilon subunit, N-terminal"/>
    <property type="match status" value="1"/>
</dbReference>
<dbReference type="FunFam" id="2.60.15.10:FF:000001">
    <property type="entry name" value="ATP synthase epsilon chain"/>
    <property type="match status" value="1"/>
</dbReference>
<dbReference type="InterPro" id="IPR001469">
    <property type="entry name" value="ATP_synth_F1_dsu/esu"/>
</dbReference>
<feature type="coiled-coil region" evidence="16">
    <location>
        <begin position="90"/>
        <end position="117"/>
    </location>
</feature>
<dbReference type="PANTHER" id="PTHR13822">
    <property type="entry name" value="ATP SYNTHASE DELTA/EPSILON CHAIN"/>
    <property type="match status" value="1"/>
</dbReference>
<comment type="similarity">
    <text evidence="3 14 15">Belongs to the ATPase epsilon chain family.</text>
</comment>
<dbReference type="SUPFAM" id="SSF46604">
    <property type="entry name" value="Epsilon subunit of F1F0-ATP synthase C-terminal domain"/>
    <property type="match status" value="1"/>
</dbReference>
<organism evidence="19 20">
    <name type="scientific">Paenibacillus paeoniae</name>
    <dbReference type="NCBI Taxonomy" id="2292705"/>
    <lineage>
        <taxon>Bacteria</taxon>
        <taxon>Bacillati</taxon>
        <taxon>Bacillota</taxon>
        <taxon>Bacilli</taxon>
        <taxon>Bacillales</taxon>
        <taxon>Paenibacillaceae</taxon>
        <taxon>Paenibacillus</taxon>
    </lineage>
</organism>
<dbReference type="InterPro" id="IPR020547">
    <property type="entry name" value="ATP_synth_F1_esu_C"/>
</dbReference>